<dbReference type="InterPro" id="IPR052902">
    <property type="entry name" value="ABC-2_transporter"/>
</dbReference>
<keyword evidence="5" id="KW-1003">Cell membrane</keyword>
<evidence type="ECO:0000256" key="5">
    <source>
        <dbReference type="RuleBase" id="RU361157"/>
    </source>
</evidence>
<comment type="subcellular location">
    <subcellularLocation>
        <location evidence="5">Cell membrane</location>
        <topology evidence="5">Multi-pass membrane protein</topology>
    </subcellularLocation>
    <subcellularLocation>
        <location evidence="1">Membrane</location>
        <topology evidence="1">Multi-pass membrane protein</topology>
    </subcellularLocation>
</comment>
<dbReference type="PANTHER" id="PTHR43027:SF2">
    <property type="entry name" value="TRANSPORT PERMEASE PROTEIN"/>
    <property type="match status" value="1"/>
</dbReference>
<organism evidence="7 8">
    <name type="scientific">Lottiidibacillus patelloidae</name>
    <dbReference type="NCBI Taxonomy" id="2670334"/>
    <lineage>
        <taxon>Bacteria</taxon>
        <taxon>Bacillati</taxon>
        <taxon>Bacillota</taxon>
        <taxon>Bacilli</taxon>
        <taxon>Bacillales</taxon>
        <taxon>Bacillaceae</taxon>
        <taxon>Lottiidibacillus</taxon>
    </lineage>
</organism>
<dbReference type="GO" id="GO:0140359">
    <property type="term" value="F:ABC-type transporter activity"/>
    <property type="evidence" value="ECO:0007669"/>
    <property type="project" value="InterPro"/>
</dbReference>
<feature type="transmembrane region" description="Helical" evidence="5">
    <location>
        <begin position="287"/>
        <end position="305"/>
    </location>
</feature>
<keyword evidence="3 5" id="KW-1133">Transmembrane helix</keyword>
<evidence type="ECO:0000313" key="7">
    <source>
        <dbReference type="EMBL" id="OZM56207.1"/>
    </source>
</evidence>
<protein>
    <recommendedName>
        <fullName evidence="5">Transport permease protein</fullName>
    </recommendedName>
</protein>
<gene>
    <name evidence="7" type="ORF">CIB95_12330</name>
</gene>
<dbReference type="AlphaFoldDB" id="A0A263BS64"/>
<name>A0A263BS64_9BACI</name>
<reference evidence="8" key="1">
    <citation type="submission" date="2017-08" db="EMBL/GenBank/DDBJ databases">
        <authorList>
            <person name="Huang Z."/>
        </authorList>
    </citation>
    <scope>NUCLEOTIDE SEQUENCE [LARGE SCALE GENOMIC DNA]</scope>
    <source>
        <strain evidence="8">SA5d-4</strain>
    </source>
</reference>
<dbReference type="InterPro" id="IPR013525">
    <property type="entry name" value="ABC2_TM"/>
</dbReference>
<feature type="transmembrane region" description="Helical" evidence="5">
    <location>
        <begin position="174"/>
        <end position="197"/>
    </location>
</feature>
<keyword evidence="5" id="KW-0813">Transport</keyword>
<dbReference type="GO" id="GO:0043190">
    <property type="term" value="C:ATP-binding cassette (ABC) transporter complex"/>
    <property type="evidence" value="ECO:0007669"/>
    <property type="project" value="InterPro"/>
</dbReference>
<evidence type="ECO:0000256" key="2">
    <source>
        <dbReference type="ARBA" id="ARBA00022692"/>
    </source>
</evidence>
<reference evidence="7 8" key="2">
    <citation type="submission" date="2017-09" db="EMBL/GenBank/DDBJ databases">
        <title>Bacillus patelloidae sp. nov., isolated from the intestinal tract of a marine limpet.</title>
        <authorList>
            <person name="Liu R."/>
            <person name="Dong C."/>
            <person name="Shao Z."/>
        </authorList>
    </citation>
    <scope>NUCLEOTIDE SEQUENCE [LARGE SCALE GENOMIC DNA]</scope>
    <source>
        <strain evidence="7 8">SA5d-4</strain>
    </source>
</reference>
<evidence type="ECO:0000256" key="1">
    <source>
        <dbReference type="ARBA" id="ARBA00004141"/>
    </source>
</evidence>
<dbReference type="PANTHER" id="PTHR43027">
    <property type="entry name" value="DOXORUBICIN RESISTANCE ABC TRANSPORTER PERMEASE PROTEIN DRRC-RELATED"/>
    <property type="match status" value="1"/>
</dbReference>
<dbReference type="InterPro" id="IPR000412">
    <property type="entry name" value="ABC_2_transport"/>
</dbReference>
<evidence type="ECO:0000313" key="8">
    <source>
        <dbReference type="Proteomes" id="UP000217083"/>
    </source>
</evidence>
<evidence type="ECO:0000256" key="3">
    <source>
        <dbReference type="ARBA" id="ARBA00022989"/>
    </source>
</evidence>
<dbReference type="Gene3D" id="3.40.1710.10">
    <property type="entry name" value="abc type-2 transporter like domain"/>
    <property type="match status" value="1"/>
</dbReference>
<feature type="transmembrane region" description="Helical" evidence="5">
    <location>
        <begin position="253"/>
        <end position="275"/>
    </location>
</feature>
<keyword evidence="8" id="KW-1185">Reference proteome</keyword>
<dbReference type="RefSeq" id="WP_094925626.1">
    <property type="nucleotide sequence ID" value="NZ_NPIA01000007.1"/>
</dbReference>
<accession>A0A263BS64</accession>
<dbReference type="EMBL" id="NPIA01000007">
    <property type="protein sequence ID" value="OZM56207.1"/>
    <property type="molecule type" value="Genomic_DNA"/>
</dbReference>
<evidence type="ECO:0000259" key="6">
    <source>
        <dbReference type="PROSITE" id="PS51012"/>
    </source>
</evidence>
<dbReference type="PRINTS" id="PR00164">
    <property type="entry name" value="ABC2TRNSPORT"/>
</dbReference>
<keyword evidence="4 5" id="KW-0472">Membrane</keyword>
<comment type="similarity">
    <text evidence="5">Belongs to the ABC-2 integral membrane protein family.</text>
</comment>
<comment type="caution">
    <text evidence="7">The sequence shown here is derived from an EMBL/GenBank/DDBJ whole genome shotgun (WGS) entry which is preliminary data.</text>
</comment>
<feature type="domain" description="ABC transmembrane type-2" evidence="6">
    <location>
        <begin position="140"/>
        <end position="366"/>
    </location>
</feature>
<dbReference type="InterPro" id="IPR047817">
    <property type="entry name" value="ABC2_TM_bact-type"/>
</dbReference>
<sequence>MKGYKQLTLAQLRIFMRNKQVLIWTLLFPIFLMLIFGSIFSDGNGVSLDIAIVDEDKSLESKQLVDILEKQETLTITTEKNESKAVAELEDGNQQIVIVIPKGYEEHLLHNEEDKQPFKLVVFYDETEMSVSQIGLAVISGIIDSISKQQVDYKPVITTDTIGIKAIELRYIDFLVPGIVALMILSNNMNGVAGQIASWRERGILRRMQGTPLKASTFISAQITARLILNATQALIVLLIANLVFDVSVKGSWFTLIFFVILGTLTFMSIGFIIAAISKTAESAGPIAGFLSFPMMFLGGVFFPINDMPEFIQPIIKAIPISHLSTAMREVMNVGSSLSALGLEVLFLFGWLIVSFAAASYLFKWN</sequence>
<dbReference type="PROSITE" id="PS51012">
    <property type="entry name" value="ABC_TM2"/>
    <property type="match status" value="1"/>
</dbReference>
<feature type="transmembrane region" description="Helical" evidence="5">
    <location>
        <begin position="218"/>
        <end position="241"/>
    </location>
</feature>
<feature type="transmembrane region" description="Helical" evidence="5">
    <location>
        <begin position="21"/>
        <end position="40"/>
    </location>
</feature>
<feature type="transmembrane region" description="Helical" evidence="5">
    <location>
        <begin position="338"/>
        <end position="363"/>
    </location>
</feature>
<evidence type="ECO:0000256" key="4">
    <source>
        <dbReference type="ARBA" id="ARBA00023136"/>
    </source>
</evidence>
<dbReference type="Pfam" id="PF12698">
    <property type="entry name" value="ABC2_membrane_3"/>
    <property type="match status" value="1"/>
</dbReference>
<dbReference type="Proteomes" id="UP000217083">
    <property type="component" value="Unassembled WGS sequence"/>
</dbReference>
<proteinExistence type="inferred from homology"/>
<keyword evidence="2 5" id="KW-0812">Transmembrane</keyword>